<dbReference type="InterPro" id="IPR000835">
    <property type="entry name" value="HTH_MarR-typ"/>
</dbReference>
<dbReference type="InterPro" id="IPR036390">
    <property type="entry name" value="WH_DNA-bd_sf"/>
</dbReference>
<feature type="domain" description="HTH marR-type" evidence="4">
    <location>
        <begin position="27"/>
        <end position="85"/>
    </location>
</feature>
<comment type="caution">
    <text evidence="5">The sequence shown here is derived from an EMBL/GenBank/DDBJ whole genome shotgun (WGS) entry which is preliminary data.</text>
</comment>
<dbReference type="PANTHER" id="PTHR38465:SF2">
    <property type="entry name" value="HTH-TYPE TRANSCRIPTIONAL REGULATOR MMPR5"/>
    <property type="match status" value="1"/>
</dbReference>
<dbReference type="Proteomes" id="UP000285310">
    <property type="component" value="Unassembled WGS sequence"/>
</dbReference>
<dbReference type="GO" id="GO:0003700">
    <property type="term" value="F:DNA-binding transcription factor activity"/>
    <property type="evidence" value="ECO:0007669"/>
    <property type="project" value="InterPro"/>
</dbReference>
<accession>A0A423PYM0</accession>
<keyword evidence="6" id="KW-1185">Reference proteome</keyword>
<dbReference type="InterPro" id="IPR052362">
    <property type="entry name" value="HTH-GbsR_regulator"/>
</dbReference>
<sequence>MTEQVPDDETAISGFIERMGLSAQGDGLPRIAGRILGYFIVHGGPTSLSTLAASLSVSRASISTNARMLRDLGVLDATSVPGDRQDYYQLAPRHYVRVLEGYVQRMGALGESLATAEREIGDDHVAAHERLADMRAFVTTARAQTRELIRTLDDD</sequence>
<gene>
    <name evidence="5" type="ORF">SAJA_04590</name>
</gene>
<keyword evidence="1" id="KW-0805">Transcription regulation</keyword>
<evidence type="ECO:0000259" key="4">
    <source>
        <dbReference type="Pfam" id="PF12802"/>
    </source>
</evidence>
<dbReference type="GO" id="GO:0003677">
    <property type="term" value="F:DNA binding"/>
    <property type="evidence" value="ECO:0007669"/>
    <property type="project" value="UniProtKB-KW"/>
</dbReference>
<dbReference type="InParanoid" id="A0A423PYM0"/>
<evidence type="ECO:0000256" key="3">
    <source>
        <dbReference type="ARBA" id="ARBA00023163"/>
    </source>
</evidence>
<evidence type="ECO:0000256" key="2">
    <source>
        <dbReference type="ARBA" id="ARBA00023125"/>
    </source>
</evidence>
<dbReference type="InterPro" id="IPR036388">
    <property type="entry name" value="WH-like_DNA-bd_sf"/>
</dbReference>
<protein>
    <submittedName>
        <fullName evidence="5">MarR family transcriptional regulator</fullName>
    </submittedName>
</protein>
<dbReference type="EMBL" id="AYKG01000011">
    <property type="protein sequence ID" value="ROO30628.1"/>
    <property type="molecule type" value="Genomic_DNA"/>
</dbReference>
<dbReference type="Pfam" id="PF12802">
    <property type="entry name" value="MarR_2"/>
    <property type="match status" value="1"/>
</dbReference>
<name>A0A423PYM0_9GAMM</name>
<reference evidence="5 6" key="1">
    <citation type="submission" date="2013-10" db="EMBL/GenBank/DDBJ databases">
        <title>Salinisphaera japonica YTM-1 Genome Sequencing.</title>
        <authorList>
            <person name="Lai Q."/>
            <person name="Li C."/>
            <person name="Shao Z."/>
        </authorList>
    </citation>
    <scope>NUCLEOTIDE SEQUENCE [LARGE SCALE GENOMIC DNA]</scope>
    <source>
        <strain evidence="5 6">YTM-1</strain>
    </source>
</reference>
<organism evidence="5 6">
    <name type="scientific">Salinisphaera japonica YTM-1</name>
    <dbReference type="NCBI Taxonomy" id="1209778"/>
    <lineage>
        <taxon>Bacteria</taxon>
        <taxon>Pseudomonadati</taxon>
        <taxon>Pseudomonadota</taxon>
        <taxon>Gammaproteobacteria</taxon>
        <taxon>Salinisphaerales</taxon>
        <taxon>Salinisphaeraceae</taxon>
        <taxon>Salinisphaera</taxon>
    </lineage>
</organism>
<keyword evidence="3" id="KW-0804">Transcription</keyword>
<dbReference type="PANTHER" id="PTHR38465">
    <property type="entry name" value="HTH-TYPE TRANSCRIPTIONAL REGULATOR MJ1563-RELATED"/>
    <property type="match status" value="1"/>
</dbReference>
<keyword evidence="2" id="KW-0238">DNA-binding</keyword>
<evidence type="ECO:0000313" key="6">
    <source>
        <dbReference type="Proteomes" id="UP000285310"/>
    </source>
</evidence>
<proteinExistence type="predicted"/>
<dbReference type="OrthoDB" id="2733322at2"/>
<dbReference type="Gene3D" id="1.10.10.10">
    <property type="entry name" value="Winged helix-like DNA-binding domain superfamily/Winged helix DNA-binding domain"/>
    <property type="match status" value="1"/>
</dbReference>
<dbReference type="SUPFAM" id="SSF46785">
    <property type="entry name" value="Winged helix' DNA-binding domain"/>
    <property type="match status" value="1"/>
</dbReference>
<dbReference type="AlphaFoldDB" id="A0A423PYM0"/>
<evidence type="ECO:0000256" key="1">
    <source>
        <dbReference type="ARBA" id="ARBA00023015"/>
    </source>
</evidence>
<dbReference type="RefSeq" id="WP_123657465.1">
    <property type="nucleotide sequence ID" value="NZ_AYKG01000011.1"/>
</dbReference>
<evidence type="ECO:0000313" key="5">
    <source>
        <dbReference type="EMBL" id="ROO30628.1"/>
    </source>
</evidence>